<dbReference type="AlphaFoldDB" id="A0A3B1DNS0"/>
<organism evidence="1">
    <name type="scientific">hydrothermal vent metagenome</name>
    <dbReference type="NCBI Taxonomy" id="652676"/>
    <lineage>
        <taxon>unclassified sequences</taxon>
        <taxon>metagenomes</taxon>
        <taxon>ecological metagenomes</taxon>
    </lineage>
</organism>
<reference evidence="1" key="1">
    <citation type="submission" date="2018-06" db="EMBL/GenBank/DDBJ databases">
        <authorList>
            <person name="Zhirakovskaya E."/>
        </authorList>
    </citation>
    <scope>NUCLEOTIDE SEQUENCE</scope>
</reference>
<accession>A0A3B1DNS0</accession>
<sequence>MQPPEPNPIPKHDREALIRAVLEGYRAGAFPMAIDDIDTNEQWGG</sequence>
<dbReference type="EMBL" id="UOGK01000071">
    <property type="protein sequence ID" value="VAX36610.1"/>
    <property type="molecule type" value="Genomic_DNA"/>
</dbReference>
<feature type="non-terminal residue" evidence="1">
    <location>
        <position position="45"/>
    </location>
</feature>
<name>A0A3B1DNS0_9ZZZZ</name>
<evidence type="ECO:0000313" key="1">
    <source>
        <dbReference type="EMBL" id="VAX36610.1"/>
    </source>
</evidence>
<protein>
    <submittedName>
        <fullName evidence="1">Uncharacterized protein</fullName>
    </submittedName>
</protein>
<proteinExistence type="predicted"/>
<gene>
    <name evidence="1" type="ORF">MNBD_PLANCTO03-790</name>
</gene>